<protein>
    <recommendedName>
        <fullName evidence="12">Glycerol transporter</fullName>
    </recommendedName>
</protein>
<dbReference type="GO" id="GO:0005886">
    <property type="term" value="C:plasma membrane"/>
    <property type="evidence" value="ECO:0007669"/>
    <property type="project" value="TreeGrafter"/>
</dbReference>
<feature type="transmembrane region" description="Helical" evidence="9">
    <location>
        <begin position="211"/>
        <end position="234"/>
    </location>
</feature>
<dbReference type="EMBL" id="JXRR01000014">
    <property type="protein sequence ID" value="KIL47801.1"/>
    <property type="molecule type" value="Genomic_DNA"/>
</dbReference>
<evidence type="ECO:0000256" key="6">
    <source>
        <dbReference type="ARBA" id="ARBA00023136"/>
    </source>
</evidence>
<comment type="subcellular location">
    <subcellularLocation>
        <location evidence="1">Membrane</location>
        <topology evidence="1">Multi-pass membrane protein</topology>
    </subcellularLocation>
</comment>
<evidence type="ECO:0000256" key="4">
    <source>
        <dbReference type="ARBA" id="ARBA00022692"/>
    </source>
</evidence>
<dbReference type="NCBIfam" id="TIGR00861">
    <property type="entry name" value="MIP"/>
    <property type="match status" value="1"/>
</dbReference>
<dbReference type="OrthoDB" id="9807293at2"/>
<dbReference type="InterPro" id="IPR022357">
    <property type="entry name" value="MIP_CS"/>
</dbReference>
<evidence type="ECO:0000313" key="10">
    <source>
        <dbReference type="EMBL" id="KIL47801.1"/>
    </source>
</evidence>
<feature type="transmembrane region" description="Helical" evidence="9">
    <location>
        <begin position="6"/>
        <end position="25"/>
    </location>
</feature>
<dbReference type="InterPro" id="IPR000425">
    <property type="entry name" value="MIP"/>
</dbReference>
<dbReference type="PANTHER" id="PTHR43829:SF9">
    <property type="entry name" value="AQUAPORIN-9"/>
    <property type="match status" value="1"/>
</dbReference>
<comment type="similarity">
    <text evidence="2 7">Belongs to the MIP/aquaporin (TC 1.A.8) family.</text>
</comment>
<accession>A0A0C2VTP5</accession>
<dbReference type="RefSeq" id="WP_052476922.1">
    <property type="nucleotide sequence ID" value="NZ_JXRR01000014.1"/>
</dbReference>
<keyword evidence="3 7" id="KW-0813">Transport</keyword>
<feature type="transmembrane region" description="Helical" evidence="9">
    <location>
        <begin position="84"/>
        <end position="105"/>
    </location>
</feature>
<keyword evidence="5 9" id="KW-1133">Transmembrane helix</keyword>
<dbReference type="PANTHER" id="PTHR43829">
    <property type="entry name" value="AQUAPORIN OR AQUAGLYCEROPORIN RELATED"/>
    <property type="match status" value="1"/>
</dbReference>
<dbReference type="PROSITE" id="PS00221">
    <property type="entry name" value="MIP"/>
    <property type="match status" value="1"/>
</dbReference>
<dbReference type="SUPFAM" id="SSF81338">
    <property type="entry name" value="Aquaporin-like"/>
    <property type="match status" value="1"/>
</dbReference>
<feature type="transmembrane region" description="Helical" evidence="9">
    <location>
        <begin position="240"/>
        <end position="259"/>
    </location>
</feature>
<dbReference type="InterPro" id="IPR050363">
    <property type="entry name" value="MIP/Aquaporin"/>
</dbReference>
<feature type="transmembrane region" description="Helical" evidence="9">
    <location>
        <begin position="37"/>
        <end position="56"/>
    </location>
</feature>
<dbReference type="Gene3D" id="1.20.1080.10">
    <property type="entry name" value="Glycerol uptake facilitator protein"/>
    <property type="match status" value="1"/>
</dbReference>
<evidence type="ECO:0000256" key="5">
    <source>
        <dbReference type="ARBA" id="ARBA00022989"/>
    </source>
</evidence>
<evidence type="ECO:0000256" key="1">
    <source>
        <dbReference type="ARBA" id="ARBA00004141"/>
    </source>
</evidence>
<evidence type="ECO:0000256" key="9">
    <source>
        <dbReference type="SAM" id="Phobius"/>
    </source>
</evidence>
<feature type="transmembrane region" description="Helical" evidence="9">
    <location>
        <begin position="126"/>
        <end position="151"/>
    </location>
</feature>
<keyword evidence="4 7" id="KW-0812">Transmembrane</keyword>
<evidence type="ECO:0000256" key="7">
    <source>
        <dbReference type="RuleBase" id="RU000477"/>
    </source>
</evidence>
<feature type="transmembrane region" description="Helical" evidence="9">
    <location>
        <begin position="163"/>
        <end position="184"/>
    </location>
</feature>
<evidence type="ECO:0008006" key="12">
    <source>
        <dbReference type="Google" id="ProtNLM"/>
    </source>
</evidence>
<keyword evidence="11" id="KW-1185">Reference proteome</keyword>
<keyword evidence="6 9" id="KW-0472">Membrane</keyword>
<organism evidence="10 11">
    <name type="scientific">Jeotgalibacillus campisalis</name>
    <dbReference type="NCBI Taxonomy" id="220754"/>
    <lineage>
        <taxon>Bacteria</taxon>
        <taxon>Bacillati</taxon>
        <taxon>Bacillota</taxon>
        <taxon>Bacilli</taxon>
        <taxon>Bacillales</taxon>
        <taxon>Caryophanaceae</taxon>
        <taxon>Jeotgalibacillus</taxon>
    </lineage>
</organism>
<evidence type="ECO:0000256" key="3">
    <source>
        <dbReference type="ARBA" id="ARBA00022448"/>
    </source>
</evidence>
<dbReference type="AlphaFoldDB" id="A0A0C2VTP5"/>
<evidence type="ECO:0000313" key="11">
    <source>
        <dbReference type="Proteomes" id="UP000031972"/>
    </source>
</evidence>
<dbReference type="InterPro" id="IPR023271">
    <property type="entry name" value="Aquaporin-like"/>
</dbReference>
<reference evidence="10 11" key="1">
    <citation type="submission" date="2015-01" db="EMBL/GenBank/DDBJ databases">
        <title>Jeotgalibacillus campisalis genome sequencing.</title>
        <authorList>
            <person name="Goh K.M."/>
            <person name="Chan K.-G."/>
            <person name="Yaakop A.S."/>
            <person name="Ee R."/>
            <person name="Gan H.M."/>
            <person name="Chan C.S."/>
        </authorList>
    </citation>
    <scope>NUCLEOTIDE SEQUENCE [LARGE SCALE GENOMIC DNA]</scope>
    <source>
        <strain evidence="10 11">SF-57</strain>
    </source>
</reference>
<dbReference type="PATRIC" id="fig|220754.4.peg.1988"/>
<dbReference type="Pfam" id="PF00230">
    <property type="entry name" value="MIP"/>
    <property type="match status" value="1"/>
</dbReference>
<evidence type="ECO:0000256" key="2">
    <source>
        <dbReference type="ARBA" id="ARBA00006175"/>
    </source>
</evidence>
<evidence type="ECO:0000256" key="8">
    <source>
        <dbReference type="SAM" id="MobiDB-lite"/>
    </source>
</evidence>
<gene>
    <name evidence="10" type="ORF">KR50_19680</name>
</gene>
<feature type="region of interest" description="Disordered" evidence="8">
    <location>
        <begin position="268"/>
        <end position="292"/>
    </location>
</feature>
<dbReference type="Proteomes" id="UP000031972">
    <property type="component" value="Unassembled WGS sequence"/>
</dbReference>
<name>A0A0C2VTP5_9BACL</name>
<dbReference type="PRINTS" id="PR00783">
    <property type="entry name" value="MINTRINSICP"/>
</dbReference>
<comment type="caution">
    <text evidence="10">The sequence shown here is derived from an EMBL/GenBank/DDBJ whole genome shotgun (WGS) entry which is preliminary data.</text>
</comment>
<dbReference type="GO" id="GO:0015254">
    <property type="term" value="F:glycerol channel activity"/>
    <property type="evidence" value="ECO:0007669"/>
    <property type="project" value="TreeGrafter"/>
</dbReference>
<proteinExistence type="inferred from homology"/>
<sequence>MSTFLAELIGTAILIVFGAGVVANVNLKKSLAFEGGWIVVAFGWGLGVAMAVYAVGQFSGGHLNPAVTLGLAFNGDFEWSGVPAYILAQIIGAIIGAVIVWLHFLPHWKVTEEPETKLGVFSTGPAIPHFFSNLLSEVIGTFILVLGILSIGANDFTEGLNPFIVGMLIVAIGLSLGGTTGYAINPARDLGPRIAHFFLPIAGKGNSNWGYAWVPVLGPVLGGSLAGVFYKTIFTGEHTIWLWIVLIATVVCLLLALLADKKETQTQKNEQLSAKGDSKNGDVHFITGSRND</sequence>